<dbReference type="SUPFAM" id="SSF55469">
    <property type="entry name" value="FMN-dependent nitroreductase-like"/>
    <property type="match status" value="1"/>
</dbReference>
<sequence>MDRRKFIRLAGGGIVAVATTAGAGAYALRSAYPEQAVEAWRGPGAETDVRRRALAYAITAPNPHNLQPWLADLREPGVITVYTDAKRVLPQTDPFGRQILVGHGAFLELLVLGLAGQGVKAEVTMWPQGELPQDLTQWDRRPVARVKLSAGGAPDRLFAQVLQRHTPKTDFDTQRPVSAQTLQALLAENRFAAVQAGGTVTAEALPPLRTLCWESAQVELLTPATVMESVRLTRVGPDEILRHRDGISINSAMPRIASALGLFDRSTPPAKGTPAYDQMMSRFKGHSDTAMGFLWLATPGNSRSQQVETGRAYVRLQLKATELGVGVHPMSQALQEFAEMRPHYEQAHRLLLGRAAPRDAGEPTVQMFCRLGYTAQPAPATPRRPLSAFALV</sequence>
<dbReference type="Gene3D" id="3.40.109.10">
    <property type="entry name" value="NADH Oxidase"/>
    <property type="match status" value="1"/>
</dbReference>
<reference evidence="1" key="1">
    <citation type="submission" date="2020-02" db="EMBL/GenBank/DDBJ databases">
        <authorList>
            <person name="Meier V. D."/>
        </authorList>
    </citation>
    <scope>NUCLEOTIDE SEQUENCE</scope>
    <source>
        <strain evidence="1">AVDCRST_MAG51</strain>
    </source>
</reference>
<protein>
    <recommendedName>
        <fullName evidence="2">Twin-arginine translocation pathway signal sequence domain protein</fullName>
    </recommendedName>
</protein>
<proteinExistence type="predicted"/>
<gene>
    <name evidence="1" type="ORF">AVDCRST_MAG51-1405</name>
</gene>
<accession>A0A6J4PAZ2</accession>
<evidence type="ECO:0000313" key="1">
    <source>
        <dbReference type="EMBL" id="CAA9410927.1"/>
    </source>
</evidence>
<dbReference type="EMBL" id="CADCUX010000310">
    <property type="protein sequence ID" value="CAA9410927.1"/>
    <property type="molecule type" value="Genomic_DNA"/>
</dbReference>
<dbReference type="NCBIfam" id="NF047509">
    <property type="entry name" value="Rv3131_FMN_oxido"/>
    <property type="match status" value="1"/>
</dbReference>
<name>A0A6J4PAZ2_9BURK</name>
<dbReference type="GO" id="GO:0016491">
    <property type="term" value="F:oxidoreductase activity"/>
    <property type="evidence" value="ECO:0007669"/>
    <property type="project" value="InterPro"/>
</dbReference>
<dbReference type="InterPro" id="IPR000415">
    <property type="entry name" value="Nitroreductase-like"/>
</dbReference>
<evidence type="ECO:0008006" key="2">
    <source>
        <dbReference type="Google" id="ProtNLM"/>
    </source>
</evidence>
<organism evidence="1">
    <name type="scientific">uncultured Ramlibacter sp</name>
    <dbReference type="NCBI Taxonomy" id="260755"/>
    <lineage>
        <taxon>Bacteria</taxon>
        <taxon>Pseudomonadati</taxon>
        <taxon>Pseudomonadota</taxon>
        <taxon>Betaproteobacteria</taxon>
        <taxon>Burkholderiales</taxon>
        <taxon>Comamonadaceae</taxon>
        <taxon>Ramlibacter</taxon>
        <taxon>environmental samples</taxon>
    </lineage>
</organism>
<dbReference type="AlphaFoldDB" id="A0A6J4PAZ2"/>